<dbReference type="Proteomes" id="UP000477070">
    <property type="component" value="Unassembled WGS sequence"/>
</dbReference>
<dbReference type="EMBL" id="QBIU01000001">
    <property type="protein sequence ID" value="MWV68683.1"/>
    <property type="molecule type" value="Genomic_DNA"/>
</dbReference>
<comment type="caution">
    <text evidence="1">The sequence shown here is derived from an EMBL/GenBank/DDBJ whole genome shotgun (WGS) entry which is preliminary data.</text>
</comment>
<sequence length="48" mass="5541">MSWILPLRPKDFIESIESKKVSGLFYYTNTLLKSLNTNHKSTLPTLIT</sequence>
<proteinExistence type="predicted"/>
<organism evidence="1 2">
    <name type="scientific">Helicobacter saguini</name>
    <dbReference type="NCBI Taxonomy" id="1548018"/>
    <lineage>
        <taxon>Bacteria</taxon>
        <taxon>Pseudomonadati</taxon>
        <taxon>Campylobacterota</taxon>
        <taxon>Epsilonproteobacteria</taxon>
        <taxon>Campylobacterales</taxon>
        <taxon>Helicobacteraceae</taxon>
        <taxon>Helicobacter</taxon>
    </lineage>
</organism>
<accession>A0A6B0HLD8</accession>
<dbReference type="AlphaFoldDB" id="A0A6B0HLD8"/>
<gene>
    <name evidence="1" type="ORF">DCO61_01195</name>
</gene>
<evidence type="ECO:0000313" key="1">
    <source>
        <dbReference type="EMBL" id="MWV68683.1"/>
    </source>
</evidence>
<evidence type="ECO:0000313" key="2">
    <source>
        <dbReference type="Proteomes" id="UP000477070"/>
    </source>
</evidence>
<reference evidence="1 2" key="1">
    <citation type="submission" date="2019-12" db="EMBL/GenBank/DDBJ databases">
        <title>Multi-Generational Helicobacter saguini Isolates.</title>
        <authorList>
            <person name="Mannion A."/>
            <person name="Shen Z."/>
            <person name="Fox J.G."/>
        </authorList>
    </citation>
    <scope>NUCLEOTIDE SEQUENCE [LARGE SCALE GENOMIC DNA]</scope>
    <source>
        <strain evidence="2">16-048 (F4)</strain>
    </source>
</reference>
<name>A0A6B0HLD8_9HELI</name>
<protein>
    <submittedName>
        <fullName evidence="1">Uncharacterized protein</fullName>
    </submittedName>
</protein>
<dbReference type="RefSeq" id="WP_160659262.1">
    <property type="nucleotide sequence ID" value="NZ_JRMP02000001.1"/>
</dbReference>